<dbReference type="SUPFAM" id="SSF48371">
    <property type="entry name" value="ARM repeat"/>
    <property type="match status" value="1"/>
</dbReference>
<dbReference type="Gene3D" id="3.40.50.2300">
    <property type="match status" value="1"/>
</dbReference>
<comment type="caution">
    <text evidence="3">The sequence shown here is derived from an EMBL/GenBank/DDBJ whole genome shotgun (WGS) entry which is preliminary data.</text>
</comment>
<dbReference type="PROSITE" id="PS50110">
    <property type="entry name" value="RESPONSE_REGULATORY"/>
    <property type="match status" value="1"/>
</dbReference>
<accession>A0A0W8G421</accession>
<dbReference type="Pfam" id="PF13646">
    <property type="entry name" value="HEAT_2"/>
    <property type="match status" value="1"/>
</dbReference>
<dbReference type="PANTHER" id="PTHR44591:SF3">
    <property type="entry name" value="RESPONSE REGULATORY DOMAIN-CONTAINING PROTEIN"/>
    <property type="match status" value="1"/>
</dbReference>
<protein>
    <recommendedName>
        <fullName evidence="2">Response regulatory domain-containing protein</fullName>
    </recommendedName>
</protein>
<gene>
    <name evidence="3" type="ORF">ASZ90_002233</name>
</gene>
<evidence type="ECO:0000313" key="3">
    <source>
        <dbReference type="EMBL" id="KUG27903.1"/>
    </source>
</evidence>
<dbReference type="GO" id="GO:0000160">
    <property type="term" value="P:phosphorelay signal transduction system"/>
    <property type="evidence" value="ECO:0007669"/>
    <property type="project" value="InterPro"/>
</dbReference>
<evidence type="ECO:0000256" key="1">
    <source>
        <dbReference type="ARBA" id="ARBA00022553"/>
    </source>
</evidence>
<dbReference type="InterPro" id="IPR050595">
    <property type="entry name" value="Bact_response_regulator"/>
</dbReference>
<dbReference type="SUPFAM" id="SSF52172">
    <property type="entry name" value="CheY-like"/>
    <property type="match status" value="1"/>
</dbReference>
<dbReference type="InterPro" id="IPR016024">
    <property type="entry name" value="ARM-type_fold"/>
</dbReference>
<keyword evidence="1" id="KW-0597">Phosphoprotein</keyword>
<dbReference type="EMBL" id="LNQE01000276">
    <property type="protein sequence ID" value="KUG27903.1"/>
    <property type="molecule type" value="Genomic_DNA"/>
</dbReference>
<dbReference type="PANTHER" id="PTHR44591">
    <property type="entry name" value="STRESS RESPONSE REGULATOR PROTEIN 1"/>
    <property type="match status" value="1"/>
</dbReference>
<dbReference type="Pfam" id="PF00072">
    <property type="entry name" value="Response_reg"/>
    <property type="match status" value="1"/>
</dbReference>
<name>A0A0W8G421_9ZZZZ</name>
<dbReference type="Gene3D" id="1.25.10.10">
    <property type="entry name" value="Leucine-rich Repeat Variant"/>
    <property type="match status" value="2"/>
</dbReference>
<proteinExistence type="predicted"/>
<dbReference type="InterPro" id="IPR001789">
    <property type="entry name" value="Sig_transdc_resp-reg_receiver"/>
</dbReference>
<dbReference type="InterPro" id="IPR011006">
    <property type="entry name" value="CheY-like_superfamily"/>
</dbReference>
<reference evidence="3" key="1">
    <citation type="journal article" date="2015" name="Proc. Natl. Acad. Sci. U.S.A.">
        <title>Networks of energetic and metabolic interactions define dynamics in microbial communities.</title>
        <authorList>
            <person name="Embree M."/>
            <person name="Liu J.K."/>
            <person name="Al-Bassam M.M."/>
            <person name="Zengler K."/>
        </authorList>
    </citation>
    <scope>NUCLEOTIDE SEQUENCE</scope>
</reference>
<evidence type="ECO:0000259" key="2">
    <source>
        <dbReference type="PROSITE" id="PS50110"/>
    </source>
</evidence>
<dbReference type="AlphaFoldDB" id="A0A0W8G421"/>
<feature type="domain" description="Response regulatory" evidence="2">
    <location>
        <begin position="417"/>
        <end position="534"/>
    </location>
</feature>
<dbReference type="SMART" id="SM00448">
    <property type="entry name" value="REC"/>
    <property type="match status" value="1"/>
</dbReference>
<organism evidence="3">
    <name type="scientific">hydrocarbon metagenome</name>
    <dbReference type="NCBI Taxonomy" id="938273"/>
    <lineage>
        <taxon>unclassified sequences</taxon>
        <taxon>metagenomes</taxon>
        <taxon>ecological metagenomes</taxon>
    </lineage>
</organism>
<sequence length="535" mass="56135">MDALTDLRGMEFFEQITLLRDIEARADVSAIPGLCELIAAPLGDQSVDLAVINVLQALFAHDEPQTVAGLASPSPAVRRLCLRTVGRFEFASALSALMDMAAARAREPEDLQETLSALSRLRRSESLPLFRKHLDHPDPLISALCAETLGALADAESLPRLAALIDASEIISGDDCPVTVFKAVGAVAGIGGETALSYLVTKIHHKNPTARRAIHEALIHAGPAAVPLVARLLSEGDLDEKILSANILGFIGHKSGAEALVTAQDLDDFSHPNLRFAVYEALGRAPSLKGLVFLIDGLAETDPMLLLAVITALEANANPGVVKKLVEAMQADPAKAGLMARTMADAAAVRLFTALLCEPALAGLVVAEAETSCDPETMAAFVQVLEGAGTPQATALARKLRAASAGATAPDDAGRRRVLAVDDSKAMLAFYRSALPGLGLAATTADNGQAAWDILETSDPFDCIVADMNMPVMDGIELTRLVRGDMAHAATPILMATTESTGEQVELALRAGVTGFLKKPFTAEALAAELSRLLS</sequence>
<dbReference type="InterPro" id="IPR011989">
    <property type="entry name" value="ARM-like"/>
</dbReference>